<evidence type="ECO:0000313" key="2">
    <source>
        <dbReference type="EMBL" id="MCC0177343.1"/>
    </source>
</evidence>
<feature type="domain" description="Glycosyltransferase 2-like" evidence="1">
    <location>
        <begin position="6"/>
        <end position="132"/>
    </location>
</feature>
<dbReference type="SUPFAM" id="SSF53448">
    <property type="entry name" value="Nucleotide-diphospho-sugar transferases"/>
    <property type="match status" value="1"/>
</dbReference>
<dbReference type="InterPro" id="IPR001173">
    <property type="entry name" value="Glyco_trans_2-like"/>
</dbReference>
<dbReference type="RefSeq" id="WP_229640406.1">
    <property type="nucleotide sequence ID" value="NZ_JADWDC010000020.1"/>
</dbReference>
<organism evidence="2 3">
    <name type="scientific">Waterburya agarophytonicola KI4</name>
    <dbReference type="NCBI Taxonomy" id="2874699"/>
    <lineage>
        <taxon>Bacteria</taxon>
        <taxon>Bacillati</taxon>
        <taxon>Cyanobacteriota</taxon>
        <taxon>Cyanophyceae</taxon>
        <taxon>Pleurocapsales</taxon>
        <taxon>Hyellaceae</taxon>
        <taxon>Waterburya</taxon>
        <taxon>Waterburya agarophytonicola</taxon>
    </lineage>
</organism>
<dbReference type="AlphaFoldDB" id="A0A964FHB6"/>
<dbReference type="Gene3D" id="3.90.550.10">
    <property type="entry name" value="Spore Coat Polysaccharide Biosynthesis Protein SpsA, Chain A"/>
    <property type="match status" value="1"/>
</dbReference>
<dbReference type="PANTHER" id="PTHR43685:SF2">
    <property type="entry name" value="GLYCOSYLTRANSFERASE 2-LIKE DOMAIN-CONTAINING PROTEIN"/>
    <property type="match status" value="1"/>
</dbReference>
<evidence type="ECO:0000313" key="3">
    <source>
        <dbReference type="Proteomes" id="UP000729733"/>
    </source>
</evidence>
<dbReference type="InterPro" id="IPR029044">
    <property type="entry name" value="Nucleotide-diphossugar_trans"/>
</dbReference>
<keyword evidence="3" id="KW-1185">Reference proteome</keyword>
<reference evidence="2" key="1">
    <citation type="journal article" date="2021" name="Antonie Van Leeuwenhoek">
        <title>Draft genome and description of Waterburya agarophytonicola gen. nov. sp. nov. (Pleurocapsales, Cyanobacteria): a seaweed symbiont.</title>
        <authorList>
            <person name="Bonthond G."/>
            <person name="Shalygin S."/>
            <person name="Bayer T."/>
            <person name="Weinberger F."/>
        </authorList>
    </citation>
    <scope>NUCLEOTIDE SEQUENCE</scope>
    <source>
        <strain evidence="2">KI4</strain>
    </source>
</reference>
<protein>
    <submittedName>
        <fullName evidence="2">Glycosyltransferase family 2 protein</fullName>
    </submittedName>
</protein>
<dbReference type="Proteomes" id="UP000729733">
    <property type="component" value="Unassembled WGS sequence"/>
</dbReference>
<gene>
    <name evidence="2" type="ORF">I4641_10180</name>
</gene>
<accession>A0A964FHB6</accession>
<dbReference type="CDD" id="cd00761">
    <property type="entry name" value="Glyco_tranf_GTA_type"/>
    <property type="match status" value="1"/>
</dbReference>
<evidence type="ECO:0000259" key="1">
    <source>
        <dbReference type="Pfam" id="PF00535"/>
    </source>
</evidence>
<proteinExistence type="predicted"/>
<dbReference type="InterPro" id="IPR050834">
    <property type="entry name" value="Glycosyltransf_2"/>
</dbReference>
<comment type="caution">
    <text evidence="2">The sequence shown here is derived from an EMBL/GenBank/DDBJ whole genome shotgun (WGS) entry which is preliminary data.</text>
</comment>
<dbReference type="PANTHER" id="PTHR43685">
    <property type="entry name" value="GLYCOSYLTRANSFERASE"/>
    <property type="match status" value="1"/>
</dbReference>
<sequence>MKPEVSVIIPAYNCEEYIAQALESVFAQTYDNFEIILVDDGSTDSTLKVARSFKDSRLKIVANKQNRGVSSVRNCGIKLAKGNWIALLDSDDWYAPERLENLVKIALQQNADFVADDLFLIRDREQYSWSTLLQENQSRNNFVEIVDAVRFITTDRPSPINAPRNWSFGYTKPLMRREFLLEHNIKYNESINVGEDFILYLECLLNKARFLLVPRPYYYYRTREVSLSTRKPTEYLAQSCEITQSFIDLEKAKFDRDENAIAAMYQNLKIFQKRLAYYRAIEHIKHKKIIHTLIQIIRCPYISIYFTNKLITILENKTLDISPTKENEYVSLTFD</sequence>
<dbReference type="Pfam" id="PF00535">
    <property type="entry name" value="Glycos_transf_2"/>
    <property type="match status" value="1"/>
</dbReference>
<dbReference type="EMBL" id="JADWDC010000020">
    <property type="protein sequence ID" value="MCC0177343.1"/>
    <property type="molecule type" value="Genomic_DNA"/>
</dbReference>
<name>A0A964FHB6_9CYAN</name>